<evidence type="ECO:0000313" key="2">
    <source>
        <dbReference type="EMBL" id="WXC84722.1"/>
    </source>
</evidence>
<sequence>MNPYVDDHLRETLRQGFGNRPTVGFAEAAKLLNLDTKSLRRLVQSGRIPFRTIGSGRRRLRREFTASDLETFYADAATRTAHATGVRRAENVRVRPRDVGGGSFVASFETETRQEKK</sequence>
<reference evidence="2" key="1">
    <citation type="journal article" date="2021" name="Int. J. Syst. Evol. Microbiol.">
        <title>Bradyrhizobium septentrionale sp. nov. (sv. septentrionale) and Bradyrhizobium quebecense sp. nov. (sv. septentrionale) associated with legumes native to Canada possess rearranged symbiosis genes and numerous insertion sequences.</title>
        <authorList>
            <person name="Bromfield E.S.P."/>
            <person name="Cloutier S."/>
        </authorList>
    </citation>
    <scope>NUCLEOTIDE SEQUENCE</scope>
    <source>
        <strain evidence="2">5S5</strain>
    </source>
</reference>
<gene>
    <name evidence="2" type="ORF">WDK88_44665</name>
</gene>
<evidence type="ECO:0000313" key="3">
    <source>
        <dbReference type="Proteomes" id="UP001432046"/>
    </source>
</evidence>
<dbReference type="RefSeq" id="WP_338835134.1">
    <property type="nucleotide sequence ID" value="NZ_CP147712.1"/>
</dbReference>
<organism evidence="2 3">
    <name type="scientific">Bradyrhizobium septentrionale</name>
    <dbReference type="NCBI Taxonomy" id="1404411"/>
    <lineage>
        <taxon>Bacteria</taxon>
        <taxon>Pseudomonadati</taxon>
        <taxon>Pseudomonadota</taxon>
        <taxon>Alphaproteobacteria</taxon>
        <taxon>Hyphomicrobiales</taxon>
        <taxon>Nitrobacteraceae</taxon>
        <taxon>Bradyrhizobium</taxon>
    </lineage>
</organism>
<reference evidence="2" key="2">
    <citation type="submission" date="2024-03" db="EMBL/GenBank/DDBJ databases">
        <authorList>
            <person name="Bromfield E.S.P."/>
            <person name="Cloutier S."/>
        </authorList>
    </citation>
    <scope>NUCLEOTIDE SEQUENCE</scope>
    <source>
        <strain evidence="2">5S5</strain>
        <plasmid evidence="2">pBs5S5b</plasmid>
    </source>
</reference>
<protein>
    <submittedName>
        <fullName evidence="2">Helix-turn-helix domain-containing protein</fullName>
    </submittedName>
</protein>
<accession>A0ABZ2PC39</accession>
<geneLocation type="plasmid" evidence="2 3">
    <name>pBs5S5b</name>
</geneLocation>
<dbReference type="InterPro" id="IPR041657">
    <property type="entry name" value="HTH_17"/>
</dbReference>
<dbReference type="EMBL" id="CP147712">
    <property type="protein sequence ID" value="WXC84722.1"/>
    <property type="molecule type" value="Genomic_DNA"/>
</dbReference>
<feature type="domain" description="Helix-turn-helix" evidence="1">
    <location>
        <begin position="26"/>
        <end position="62"/>
    </location>
</feature>
<name>A0ABZ2PC39_9BRAD</name>
<dbReference type="Proteomes" id="UP001432046">
    <property type="component" value="Plasmid pBs5S5b"/>
</dbReference>
<proteinExistence type="predicted"/>
<keyword evidence="3" id="KW-1185">Reference proteome</keyword>
<dbReference type="Pfam" id="PF12728">
    <property type="entry name" value="HTH_17"/>
    <property type="match status" value="1"/>
</dbReference>
<evidence type="ECO:0000259" key="1">
    <source>
        <dbReference type="Pfam" id="PF12728"/>
    </source>
</evidence>
<keyword evidence="2" id="KW-0614">Plasmid</keyword>